<name>B2FKG9_STRMK</name>
<dbReference type="KEGG" id="sml:Smlt3119"/>
<dbReference type="EMBL" id="AM743169">
    <property type="protein sequence ID" value="CAQ46565.1"/>
    <property type="molecule type" value="Genomic_DNA"/>
</dbReference>
<dbReference type="Proteomes" id="UP000008840">
    <property type="component" value="Chromosome"/>
</dbReference>
<sequence>MSACCIRFLSFHAPRSTELLVDAAIAGGLYRRMQGIQEQGWWRVCVTHTLWPLFGLLVFFTVVGWLAQELAPGATHLLQLIQVL</sequence>
<evidence type="ECO:0000313" key="2">
    <source>
        <dbReference type="EMBL" id="CAQ46565.1"/>
    </source>
</evidence>
<protein>
    <submittedName>
        <fullName evidence="2">Transmembrane protein</fullName>
    </submittedName>
</protein>
<feature type="transmembrane region" description="Helical" evidence="1">
    <location>
        <begin position="41"/>
        <end position="67"/>
    </location>
</feature>
<accession>B2FKG9</accession>
<keyword evidence="1" id="KW-1133">Transmembrane helix</keyword>
<evidence type="ECO:0000256" key="1">
    <source>
        <dbReference type="SAM" id="Phobius"/>
    </source>
</evidence>
<gene>
    <name evidence="2" type="ordered locus">Smlt3119</name>
</gene>
<reference evidence="2 3" key="1">
    <citation type="journal article" date="2008" name="Genome Biol.">
        <title>The complete genome, comparative and functional analysis of Stenotrophomonas maltophilia reveals an organism heavily shielded by drug resistance determinants.</title>
        <authorList>
            <person name="Crossman L.C."/>
            <person name="Gould V.C."/>
            <person name="Dow J.M."/>
            <person name="Vernikos G.S."/>
            <person name="Okazaki A."/>
            <person name="Sebaihia M."/>
            <person name="Saunders D."/>
            <person name="Arrowsmith C."/>
            <person name="Carver T."/>
            <person name="Peters N."/>
            <person name="Adlem E."/>
            <person name="Kerhornou A."/>
            <person name="Lord A."/>
            <person name="Murphy L."/>
            <person name="Seeger K."/>
            <person name="Squares R."/>
            <person name="Rutter S."/>
            <person name="Quail M.A."/>
            <person name="Rajandream M.A."/>
            <person name="Harris D."/>
            <person name="Churcher C."/>
            <person name="Bentley S.D."/>
            <person name="Parkhill J."/>
            <person name="Thomson N.R."/>
            <person name="Avison M.B."/>
        </authorList>
    </citation>
    <scope>NUCLEOTIDE SEQUENCE [LARGE SCALE GENOMIC DNA]</scope>
    <source>
        <strain evidence="2 3">K279a</strain>
    </source>
</reference>
<dbReference type="EnsemblBacteria" id="CAQ46565">
    <property type="protein sequence ID" value="CAQ46565"/>
    <property type="gene ID" value="Smlt3119"/>
</dbReference>
<dbReference type="AlphaFoldDB" id="B2FKG9"/>
<evidence type="ECO:0000313" key="3">
    <source>
        <dbReference type="Proteomes" id="UP000008840"/>
    </source>
</evidence>
<dbReference type="HOGENOM" id="CLU_2526142_0_0_6"/>
<keyword evidence="3" id="KW-1185">Reference proteome</keyword>
<organism evidence="2 3">
    <name type="scientific">Stenotrophomonas maltophilia (strain K279a)</name>
    <dbReference type="NCBI Taxonomy" id="522373"/>
    <lineage>
        <taxon>Bacteria</taxon>
        <taxon>Pseudomonadati</taxon>
        <taxon>Pseudomonadota</taxon>
        <taxon>Gammaproteobacteria</taxon>
        <taxon>Lysobacterales</taxon>
        <taxon>Lysobacteraceae</taxon>
        <taxon>Stenotrophomonas</taxon>
        <taxon>Stenotrophomonas maltophilia group</taxon>
    </lineage>
</organism>
<proteinExistence type="predicted"/>
<keyword evidence="1 2" id="KW-0812">Transmembrane</keyword>
<keyword evidence="1" id="KW-0472">Membrane</keyword>